<dbReference type="Gene3D" id="3.40.50.150">
    <property type="entry name" value="Vaccinia Virus protein VP39"/>
    <property type="match status" value="1"/>
</dbReference>
<keyword evidence="2" id="KW-0808">Transferase</keyword>
<dbReference type="Proteomes" id="UP000621210">
    <property type="component" value="Unassembled WGS sequence"/>
</dbReference>
<dbReference type="PANTHER" id="PTHR43591">
    <property type="entry name" value="METHYLTRANSFERASE"/>
    <property type="match status" value="1"/>
</dbReference>
<dbReference type="Pfam" id="PF13847">
    <property type="entry name" value="Methyltransf_31"/>
    <property type="match status" value="1"/>
</dbReference>
<organism evidence="2 3">
    <name type="scientific">Streptomyces griseicoloratus</name>
    <dbReference type="NCBI Taxonomy" id="2752516"/>
    <lineage>
        <taxon>Bacteria</taxon>
        <taxon>Bacillati</taxon>
        <taxon>Actinomycetota</taxon>
        <taxon>Actinomycetes</taxon>
        <taxon>Kitasatosporales</taxon>
        <taxon>Streptomycetaceae</taxon>
        <taxon>Streptomyces</taxon>
    </lineage>
</organism>
<evidence type="ECO:0000313" key="2">
    <source>
        <dbReference type="EMBL" id="MBD0423407.1"/>
    </source>
</evidence>
<dbReference type="GO" id="GO:0032259">
    <property type="term" value="P:methylation"/>
    <property type="evidence" value="ECO:0007669"/>
    <property type="project" value="UniProtKB-KW"/>
</dbReference>
<dbReference type="AlphaFoldDB" id="A0A926L6B4"/>
<sequence length="216" mass="23440">MRRPLTTALHGLLRLAPAHRHAHREPGGMGMSSVWYDRLSGRLLGGLYRRAAAETASLPRGGTVLDIGTGPGHLLLAAARRRPDLRLHGLDIAPSMVDRARHKAAAQGLDDRVTVHLGDAAHLPLEDRTMDLVVTTLSMHHWADVPGAVGEVARVLRPGGRFVVYDFRSVADVRPTGAVATDPRFAGAVVEHDPVRAFAWLPFRPFARLAVRLPAD</sequence>
<dbReference type="CDD" id="cd02440">
    <property type="entry name" value="AdoMet_MTases"/>
    <property type="match status" value="1"/>
</dbReference>
<name>A0A926L6B4_9ACTN</name>
<feature type="domain" description="Methyltransferase" evidence="1">
    <location>
        <begin position="61"/>
        <end position="184"/>
    </location>
</feature>
<dbReference type="SUPFAM" id="SSF53335">
    <property type="entry name" value="S-adenosyl-L-methionine-dependent methyltransferases"/>
    <property type="match status" value="1"/>
</dbReference>
<keyword evidence="3" id="KW-1185">Reference proteome</keyword>
<proteinExistence type="predicted"/>
<dbReference type="PANTHER" id="PTHR43591:SF24">
    <property type="entry name" value="2-METHOXY-6-POLYPRENYL-1,4-BENZOQUINOL METHYLASE, MITOCHONDRIAL"/>
    <property type="match status" value="1"/>
</dbReference>
<protein>
    <submittedName>
        <fullName evidence="2">Class I SAM-dependent methyltransferase</fullName>
    </submittedName>
</protein>
<dbReference type="InterPro" id="IPR025714">
    <property type="entry name" value="Methyltranfer_dom"/>
</dbReference>
<dbReference type="InterPro" id="IPR029063">
    <property type="entry name" value="SAM-dependent_MTases_sf"/>
</dbReference>
<evidence type="ECO:0000313" key="3">
    <source>
        <dbReference type="Proteomes" id="UP000621210"/>
    </source>
</evidence>
<dbReference type="RefSeq" id="WP_188184340.1">
    <property type="nucleotide sequence ID" value="NZ_JACVQF010000222.1"/>
</dbReference>
<evidence type="ECO:0000259" key="1">
    <source>
        <dbReference type="Pfam" id="PF13847"/>
    </source>
</evidence>
<accession>A0A926L6B4</accession>
<keyword evidence="2" id="KW-0489">Methyltransferase</keyword>
<gene>
    <name evidence="2" type="ORF">H0H10_30305</name>
</gene>
<dbReference type="EMBL" id="JACVQF010000222">
    <property type="protein sequence ID" value="MBD0423407.1"/>
    <property type="molecule type" value="Genomic_DNA"/>
</dbReference>
<dbReference type="GO" id="GO:0008757">
    <property type="term" value="F:S-adenosylmethionine-dependent methyltransferase activity"/>
    <property type="evidence" value="ECO:0007669"/>
    <property type="project" value="InterPro"/>
</dbReference>
<reference evidence="2" key="2">
    <citation type="submission" date="2020-09" db="EMBL/GenBank/DDBJ databases">
        <authorList>
            <person name="Luo X."/>
        </authorList>
    </citation>
    <scope>NUCLEOTIDE SEQUENCE</scope>
    <source>
        <strain evidence="2">TRM S81-3</strain>
    </source>
</reference>
<reference evidence="2" key="1">
    <citation type="submission" date="2020-09" db="EMBL/GenBank/DDBJ databases">
        <title>Streptomyces grisecoloratus sp. nov., isolated from cotton soil.</title>
        <authorList>
            <person name="Xing L."/>
        </authorList>
    </citation>
    <scope>NUCLEOTIDE SEQUENCE</scope>
    <source>
        <strain evidence="2">TRM S81-3</strain>
    </source>
</reference>
<comment type="caution">
    <text evidence="2">The sequence shown here is derived from an EMBL/GenBank/DDBJ whole genome shotgun (WGS) entry which is preliminary data.</text>
</comment>